<keyword evidence="3" id="KW-1185">Reference proteome</keyword>
<organism evidence="2 3">
    <name type="scientific">Paracoccus caeni</name>
    <dbReference type="NCBI Taxonomy" id="657651"/>
    <lineage>
        <taxon>Bacteria</taxon>
        <taxon>Pseudomonadati</taxon>
        <taxon>Pseudomonadota</taxon>
        <taxon>Alphaproteobacteria</taxon>
        <taxon>Rhodobacterales</taxon>
        <taxon>Paracoccaceae</taxon>
        <taxon>Paracoccus</taxon>
    </lineage>
</organism>
<gene>
    <name evidence="2" type="ORF">JJJ17_01260</name>
</gene>
<dbReference type="AlphaFoldDB" id="A0A934VTB6"/>
<comment type="caution">
    <text evidence="2">The sequence shown here is derived from an EMBL/GenBank/DDBJ whole genome shotgun (WGS) entry which is preliminary data.</text>
</comment>
<dbReference type="PANTHER" id="PTHR35535">
    <property type="entry name" value="HEAT SHOCK PROTEIN HSLJ"/>
    <property type="match status" value="1"/>
</dbReference>
<dbReference type="InterPro" id="IPR005184">
    <property type="entry name" value="DUF306_Meta_HslJ"/>
</dbReference>
<feature type="domain" description="DUF306" evidence="1">
    <location>
        <begin position="34"/>
        <end position="136"/>
    </location>
</feature>
<evidence type="ECO:0000313" key="2">
    <source>
        <dbReference type="EMBL" id="MBK4214546.1"/>
    </source>
</evidence>
<protein>
    <submittedName>
        <fullName evidence="2">META domain-containing protein</fullName>
    </submittedName>
</protein>
<sequence length="140" mass="14559">MTFTRNALIAGLGLGLLAACEDAGQRAVSTLAPGSTYAITRIDGSPAPDGVTFEVGEDGRVSGAGPCNRYSGQLTHQGEVMTIGGVVMTRRACLDAERNTAETRLSTALGVVTGVKPSEDRSTVALIDAEGRERILLQPR</sequence>
<dbReference type="PANTHER" id="PTHR35535:SF1">
    <property type="entry name" value="HEAT SHOCK PROTEIN HSLJ"/>
    <property type="match status" value="1"/>
</dbReference>
<proteinExistence type="predicted"/>
<dbReference type="InterPro" id="IPR053147">
    <property type="entry name" value="Hsp_HslJ-like"/>
</dbReference>
<evidence type="ECO:0000259" key="1">
    <source>
        <dbReference type="Pfam" id="PF03724"/>
    </source>
</evidence>
<accession>A0A934VTB6</accession>
<dbReference type="InterPro" id="IPR038670">
    <property type="entry name" value="HslJ-like_sf"/>
</dbReference>
<reference evidence="2" key="1">
    <citation type="submission" date="2021-01" db="EMBL/GenBank/DDBJ databases">
        <title>Paracoccus amoyensis sp. nov., isolated from the surface seawater along the coast of Xiamen Island, China.</title>
        <authorList>
            <person name="Lyu L."/>
        </authorList>
    </citation>
    <scope>NUCLEOTIDE SEQUENCE</scope>
    <source>
        <strain evidence="2">MJ17</strain>
    </source>
</reference>
<dbReference type="EMBL" id="JAEPRQ010000001">
    <property type="protein sequence ID" value="MBK4214546.1"/>
    <property type="molecule type" value="Genomic_DNA"/>
</dbReference>
<dbReference type="Pfam" id="PF03724">
    <property type="entry name" value="META"/>
    <property type="match status" value="1"/>
</dbReference>
<dbReference type="Gene3D" id="2.40.128.270">
    <property type="match status" value="1"/>
</dbReference>
<dbReference type="Proteomes" id="UP000640485">
    <property type="component" value="Unassembled WGS sequence"/>
</dbReference>
<dbReference type="PROSITE" id="PS51257">
    <property type="entry name" value="PROKAR_LIPOPROTEIN"/>
    <property type="match status" value="1"/>
</dbReference>
<name>A0A934VTB6_9RHOB</name>
<dbReference type="RefSeq" id="WP_200683213.1">
    <property type="nucleotide sequence ID" value="NZ_JAEPRQ010000001.1"/>
</dbReference>
<evidence type="ECO:0000313" key="3">
    <source>
        <dbReference type="Proteomes" id="UP000640485"/>
    </source>
</evidence>